<proteinExistence type="predicted"/>
<dbReference type="EMBL" id="JAQQFR010000001">
    <property type="protein sequence ID" value="MFL9876995.1"/>
    <property type="molecule type" value="Genomic_DNA"/>
</dbReference>
<dbReference type="Proteomes" id="UP001629214">
    <property type="component" value="Unassembled WGS sequence"/>
</dbReference>
<comment type="caution">
    <text evidence="1">The sequence shown here is derived from an EMBL/GenBank/DDBJ whole genome shotgun (WGS) entry which is preliminary data.</text>
</comment>
<name>A0ABW8Z3D8_9BURK</name>
<dbReference type="RefSeq" id="WP_408164933.1">
    <property type="nucleotide sequence ID" value="NZ_JAQQFR010000001.1"/>
</dbReference>
<organism evidence="1 2">
    <name type="scientific">Herbaspirillum rhizosphaerae</name>
    <dbReference type="NCBI Taxonomy" id="346179"/>
    <lineage>
        <taxon>Bacteria</taxon>
        <taxon>Pseudomonadati</taxon>
        <taxon>Pseudomonadota</taxon>
        <taxon>Betaproteobacteria</taxon>
        <taxon>Burkholderiales</taxon>
        <taxon>Oxalobacteraceae</taxon>
        <taxon>Herbaspirillum</taxon>
    </lineage>
</organism>
<reference evidence="1 2" key="1">
    <citation type="journal article" date="2024" name="Chem. Sci.">
        <title>Discovery of megapolipeptins by genome mining of a Burkholderiales bacteria collection.</title>
        <authorList>
            <person name="Paulo B.S."/>
            <person name="Recchia M.J.J."/>
            <person name="Lee S."/>
            <person name="Fergusson C.H."/>
            <person name="Romanowski S.B."/>
            <person name="Hernandez A."/>
            <person name="Krull N."/>
            <person name="Liu D.Y."/>
            <person name="Cavanagh H."/>
            <person name="Bos A."/>
            <person name="Gray C.A."/>
            <person name="Murphy B.T."/>
            <person name="Linington R.G."/>
            <person name="Eustaquio A.S."/>
        </authorList>
    </citation>
    <scope>NUCLEOTIDE SEQUENCE [LARGE SCALE GENOMIC DNA]</scope>
    <source>
        <strain evidence="1 2">RL21-008-BIB-B</strain>
    </source>
</reference>
<accession>A0ABW8Z3D8</accession>
<evidence type="ECO:0000313" key="1">
    <source>
        <dbReference type="EMBL" id="MFL9876995.1"/>
    </source>
</evidence>
<gene>
    <name evidence="1" type="ORF">PQR63_01270</name>
</gene>
<evidence type="ECO:0000313" key="2">
    <source>
        <dbReference type="Proteomes" id="UP001629214"/>
    </source>
</evidence>
<sequence length="123" mass="13807">MRVQLRLSGVFTHAAFTDNNPTAIRQQRHQIANTGFRTLARSSRGMHVSTKLQRRRKSRSFIVTDVAVAACLYCGEICDEIRMVLCGHLVGSACVDDAGERIQLSLRLRTDQRECCVWNSGPD</sequence>
<protein>
    <submittedName>
        <fullName evidence="1">Uncharacterized protein</fullName>
    </submittedName>
</protein>
<keyword evidence="2" id="KW-1185">Reference proteome</keyword>